<dbReference type="Proteomes" id="UP001204524">
    <property type="component" value="Unassembled WGS sequence"/>
</dbReference>
<organism evidence="2 3">
    <name type="scientific">Nocardioides pinisoli</name>
    <dbReference type="NCBI Taxonomy" id="2950279"/>
    <lineage>
        <taxon>Bacteria</taxon>
        <taxon>Bacillati</taxon>
        <taxon>Actinomycetota</taxon>
        <taxon>Actinomycetes</taxon>
        <taxon>Propionibacteriales</taxon>
        <taxon>Nocardioidaceae</taxon>
        <taxon>Nocardioides</taxon>
    </lineage>
</organism>
<evidence type="ECO:0000313" key="3">
    <source>
        <dbReference type="Proteomes" id="UP001204524"/>
    </source>
</evidence>
<sequence length="123" mass="12312">MSDVTTTTRAAATVHEGARFRAFTALGLALAALMGGGVVANGLQWLLTYRLPAQFPAGPGDPLYGLVIGGVPVAMSLVALWLASGATSSADALAKPIARSSQVLSVIAVLGAVVLVIAVSTQP</sequence>
<comment type="caution">
    <text evidence="2">The sequence shown here is derived from an EMBL/GenBank/DDBJ whole genome shotgun (WGS) entry which is preliminary data.</text>
</comment>
<keyword evidence="1" id="KW-0472">Membrane</keyword>
<feature type="transmembrane region" description="Helical" evidence="1">
    <location>
        <begin position="103"/>
        <end position="121"/>
    </location>
</feature>
<evidence type="ECO:0000256" key="1">
    <source>
        <dbReference type="SAM" id="Phobius"/>
    </source>
</evidence>
<gene>
    <name evidence="2" type="ORF">NCI01_18120</name>
</gene>
<dbReference type="RefSeq" id="WP_254182895.1">
    <property type="nucleotide sequence ID" value="NZ_JANARS010000009.1"/>
</dbReference>
<feature type="transmembrane region" description="Helical" evidence="1">
    <location>
        <begin position="20"/>
        <end position="43"/>
    </location>
</feature>
<keyword evidence="1" id="KW-1133">Transmembrane helix</keyword>
<reference evidence="2 3" key="1">
    <citation type="submission" date="2022-06" db="EMBL/GenBank/DDBJ databases">
        <authorList>
            <person name="So Y."/>
        </authorList>
    </citation>
    <scope>NUCLEOTIDE SEQUENCE [LARGE SCALE GENOMIC DNA]</scope>
    <source>
        <strain evidence="2 3">STR3</strain>
    </source>
</reference>
<evidence type="ECO:0000313" key="2">
    <source>
        <dbReference type="EMBL" id="MCP3423726.1"/>
    </source>
</evidence>
<protein>
    <submittedName>
        <fullName evidence="2">Uncharacterized protein</fullName>
    </submittedName>
</protein>
<proteinExistence type="predicted"/>
<feature type="transmembrane region" description="Helical" evidence="1">
    <location>
        <begin position="63"/>
        <end position="83"/>
    </location>
</feature>
<keyword evidence="1" id="KW-0812">Transmembrane</keyword>
<name>A0ABT1L434_9ACTN</name>
<dbReference type="EMBL" id="JANARS010000009">
    <property type="protein sequence ID" value="MCP3423726.1"/>
    <property type="molecule type" value="Genomic_DNA"/>
</dbReference>
<accession>A0ABT1L434</accession>
<keyword evidence="3" id="KW-1185">Reference proteome</keyword>